<name>A0A915JIJ3_ROMCU</name>
<protein>
    <submittedName>
        <fullName evidence="2">Uncharacterized protein</fullName>
    </submittedName>
</protein>
<evidence type="ECO:0000313" key="2">
    <source>
        <dbReference type="WBParaSite" id="nRc.2.0.1.t25933-RA"/>
    </source>
</evidence>
<dbReference type="Proteomes" id="UP000887565">
    <property type="component" value="Unplaced"/>
</dbReference>
<reference evidence="2" key="1">
    <citation type="submission" date="2022-11" db="UniProtKB">
        <authorList>
            <consortium name="WormBaseParasite"/>
        </authorList>
    </citation>
    <scope>IDENTIFICATION</scope>
</reference>
<evidence type="ECO:0000313" key="1">
    <source>
        <dbReference type="Proteomes" id="UP000887565"/>
    </source>
</evidence>
<proteinExistence type="predicted"/>
<dbReference type="WBParaSite" id="nRc.2.0.1.t25933-RA">
    <property type="protein sequence ID" value="nRc.2.0.1.t25933-RA"/>
    <property type="gene ID" value="nRc.2.0.1.g25933"/>
</dbReference>
<dbReference type="AlphaFoldDB" id="A0A915JIJ3"/>
<accession>A0A915JIJ3</accession>
<organism evidence="1 2">
    <name type="scientific">Romanomermis culicivorax</name>
    <name type="common">Nematode worm</name>
    <dbReference type="NCBI Taxonomy" id="13658"/>
    <lineage>
        <taxon>Eukaryota</taxon>
        <taxon>Metazoa</taxon>
        <taxon>Ecdysozoa</taxon>
        <taxon>Nematoda</taxon>
        <taxon>Enoplea</taxon>
        <taxon>Dorylaimia</taxon>
        <taxon>Mermithida</taxon>
        <taxon>Mermithoidea</taxon>
        <taxon>Mermithidae</taxon>
        <taxon>Romanomermis</taxon>
    </lineage>
</organism>
<sequence length="89" mass="9900">MGIAHKRERSIRANGATCAKGLKALKGHLYLPFPAKRNGTERNRYKKEIDTTLLSERAIFVSFDSVGSYRRSFSIKLQLSIPIGSGFLG</sequence>
<keyword evidence="1" id="KW-1185">Reference proteome</keyword>